<feature type="compositionally biased region" description="Acidic residues" evidence="15">
    <location>
        <begin position="760"/>
        <end position="787"/>
    </location>
</feature>
<keyword evidence="13" id="KW-1071">Ligand-gated ion channel</keyword>
<dbReference type="VEuPathDB" id="VectorBase:AALB20_027010"/>
<accession>A0A182FFC7</accession>
<keyword evidence="10 16" id="KW-0472">Membrane</keyword>
<dbReference type="GO" id="GO:0015276">
    <property type="term" value="F:ligand-gated monoatomic ion channel activity"/>
    <property type="evidence" value="ECO:0007669"/>
    <property type="project" value="InterPro"/>
</dbReference>
<name>A0A182FFC7_ANOAL</name>
<dbReference type="Proteomes" id="UP000069272">
    <property type="component" value="Chromosome 3L"/>
</dbReference>
<dbReference type="GO" id="GO:0008270">
    <property type="term" value="F:zinc ion binding"/>
    <property type="evidence" value="ECO:0007669"/>
    <property type="project" value="UniProtKB-KW"/>
</dbReference>
<keyword evidence="7" id="KW-0862">Zinc</keyword>
<evidence type="ECO:0000256" key="17">
    <source>
        <dbReference type="SAM" id="SignalP"/>
    </source>
</evidence>
<evidence type="ECO:0000256" key="4">
    <source>
        <dbReference type="ARBA" id="ARBA00022475"/>
    </source>
</evidence>
<dbReference type="PANTHER" id="PTHR42643">
    <property type="entry name" value="IONOTROPIC RECEPTOR 20A-RELATED"/>
    <property type="match status" value="1"/>
</dbReference>
<comment type="subcellular location">
    <subcellularLocation>
        <location evidence="1">Cell membrane</location>
        <topology evidence="1">Multi-pass membrane protein</topology>
    </subcellularLocation>
</comment>
<evidence type="ECO:0000313" key="18">
    <source>
        <dbReference type="EnsemblMetazoa" id="AALB005219-PA"/>
    </source>
</evidence>
<comment type="similarity">
    <text evidence="2">Belongs to the glutamate-gated ion channel (TC 1.A.10.1) family.</text>
</comment>
<dbReference type="Pfam" id="PF10613">
    <property type="entry name" value="Lig_chan-Glu_bd"/>
    <property type="match status" value="1"/>
</dbReference>
<evidence type="ECO:0000256" key="15">
    <source>
        <dbReference type="SAM" id="MobiDB-lite"/>
    </source>
</evidence>
<dbReference type="SMART" id="SM00184">
    <property type="entry name" value="RING"/>
    <property type="match status" value="1"/>
</dbReference>
<keyword evidence="5 16" id="KW-0812">Transmembrane</keyword>
<feature type="compositionally biased region" description="Low complexity" evidence="15">
    <location>
        <begin position="810"/>
        <end position="821"/>
    </location>
</feature>
<evidence type="ECO:0000256" key="5">
    <source>
        <dbReference type="ARBA" id="ARBA00022692"/>
    </source>
</evidence>
<dbReference type="InterPro" id="IPR019594">
    <property type="entry name" value="Glu/Gly-bd"/>
</dbReference>
<evidence type="ECO:0000256" key="7">
    <source>
        <dbReference type="ARBA" id="ARBA00022833"/>
    </source>
</evidence>
<evidence type="ECO:0000256" key="11">
    <source>
        <dbReference type="ARBA" id="ARBA00023170"/>
    </source>
</evidence>
<keyword evidence="17" id="KW-0732">Signal</keyword>
<feature type="region of interest" description="Disordered" evidence="15">
    <location>
        <begin position="724"/>
        <end position="844"/>
    </location>
</feature>
<feature type="compositionally biased region" description="Acidic residues" evidence="15">
    <location>
        <begin position="829"/>
        <end position="838"/>
    </location>
</feature>
<dbReference type="VEuPathDB" id="VectorBase:AALB005219"/>
<evidence type="ECO:0000256" key="2">
    <source>
        <dbReference type="ARBA" id="ARBA00008685"/>
    </source>
</evidence>
<dbReference type="Gene3D" id="1.10.287.70">
    <property type="match status" value="1"/>
</dbReference>
<evidence type="ECO:0000256" key="1">
    <source>
        <dbReference type="ARBA" id="ARBA00004651"/>
    </source>
</evidence>
<keyword evidence="9" id="KW-0406">Ion transport</keyword>
<evidence type="ECO:0000256" key="16">
    <source>
        <dbReference type="SAM" id="Phobius"/>
    </source>
</evidence>
<keyword evidence="11" id="KW-0675">Receptor</keyword>
<dbReference type="SUPFAM" id="SSF57850">
    <property type="entry name" value="RING/U-box"/>
    <property type="match status" value="1"/>
</dbReference>
<dbReference type="GO" id="GO:0005886">
    <property type="term" value="C:plasma membrane"/>
    <property type="evidence" value="ECO:0007669"/>
    <property type="project" value="UniProtKB-SubCell"/>
</dbReference>
<dbReference type="Pfam" id="PF13639">
    <property type="entry name" value="zf-RING_2"/>
    <property type="match status" value="1"/>
</dbReference>
<evidence type="ECO:0000313" key="19">
    <source>
        <dbReference type="Proteomes" id="UP000069272"/>
    </source>
</evidence>
<keyword evidence="6" id="KW-0479">Metal-binding</keyword>
<keyword evidence="4" id="KW-1003">Cell membrane</keyword>
<organism evidence="18 19">
    <name type="scientific">Anopheles albimanus</name>
    <name type="common">New world malaria mosquito</name>
    <dbReference type="NCBI Taxonomy" id="7167"/>
    <lineage>
        <taxon>Eukaryota</taxon>
        <taxon>Metazoa</taxon>
        <taxon>Ecdysozoa</taxon>
        <taxon>Arthropoda</taxon>
        <taxon>Hexapoda</taxon>
        <taxon>Insecta</taxon>
        <taxon>Pterygota</taxon>
        <taxon>Neoptera</taxon>
        <taxon>Endopterygota</taxon>
        <taxon>Diptera</taxon>
        <taxon>Nematocera</taxon>
        <taxon>Culicoidea</taxon>
        <taxon>Culicidae</taxon>
        <taxon>Anophelinae</taxon>
        <taxon>Anopheles</taxon>
    </lineage>
</organism>
<dbReference type="InterPro" id="IPR001320">
    <property type="entry name" value="Iontro_rcpt_C"/>
</dbReference>
<dbReference type="STRING" id="7167.A0A182FFC7"/>
<protein>
    <submittedName>
        <fullName evidence="18">Uncharacterized protein</fullName>
    </submittedName>
</protein>
<keyword evidence="3" id="KW-0813">Transport</keyword>
<evidence type="ECO:0000256" key="9">
    <source>
        <dbReference type="ARBA" id="ARBA00023065"/>
    </source>
</evidence>
<dbReference type="VEuPathDB" id="VectorBase:AALB20_038450"/>
<dbReference type="EnsemblMetazoa" id="AALB005219-RA">
    <property type="protein sequence ID" value="AALB005219-PA"/>
    <property type="gene ID" value="AALB005219"/>
</dbReference>
<dbReference type="PANTHER" id="PTHR42643:SF33">
    <property type="entry name" value="GLUTAMATE RECEPTOR 2-LIKE PROTEIN"/>
    <property type="match status" value="1"/>
</dbReference>
<reference evidence="18 19" key="1">
    <citation type="journal article" date="2017" name="G3 (Bethesda)">
        <title>The Physical Genome Mapping of Anopheles albimanus Corrected Scaffold Misassemblies and Identified Interarm Rearrangements in Genus Anopheles.</title>
        <authorList>
            <person name="Artemov G.N."/>
            <person name="Peery A.N."/>
            <person name="Jiang X."/>
            <person name="Tu Z."/>
            <person name="Stegniy V.N."/>
            <person name="Sharakhova M.V."/>
            <person name="Sharakhov I.V."/>
        </authorList>
    </citation>
    <scope>NUCLEOTIDE SEQUENCE [LARGE SCALE GENOMIC DNA]</scope>
    <source>
        <strain evidence="18 19">ALBI9_A</strain>
    </source>
</reference>
<reference evidence="18" key="2">
    <citation type="submission" date="2022-08" db="UniProtKB">
        <authorList>
            <consortium name="EnsemblMetazoa"/>
        </authorList>
    </citation>
    <scope>IDENTIFICATION</scope>
    <source>
        <strain evidence="18">STECLA/ALBI9_A</strain>
    </source>
</reference>
<dbReference type="Gene3D" id="3.40.190.10">
    <property type="entry name" value="Periplasmic binding protein-like II"/>
    <property type="match status" value="1"/>
</dbReference>
<keyword evidence="12" id="KW-0325">Glycoprotein</keyword>
<dbReference type="AlphaFoldDB" id="A0A182FFC7"/>
<evidence type="ECO:0000256" key="8">
    <source>
        <dbReference type="ARBA" id="ARBA00022989"/>
    </source>
</evidence>
<feature type="signal peptide" evidence="17">
    <location>
        <begin position="1"/>
        <end position="22"/>
    </location>
</feature>
<dbReference type="Gene3D" id="3.30.40.10">
    <property type="entry name" value="Zinc/RING finger domain, C3HC4 (zinc finger)"/>
    <property type="match status" value="1"/>
</dbReference>
<dbReference type="InterPro" id="IPR013083">
    <property type="entry name" value="Znf_RING/FYVE/PHD"/>
</dbReference>
<sequence length="844" mass="95774">MTNRTTAFRLMSIACILSTITGQALLTSVGQYEANRRLMVGAIAGVLQQIDSPLKVTFLTDCWSQELRHQMYATIGLLAGDHLVRFVSTRKATFGDLLVALDDDIEGHQTLIVLDLRCDASERLLLEAGARLYTKFRWLLVDSRVVTAPDWQQWQASSYLELLKHCPVLVSSEVFAIVHENEHAVRVVQVYRVTRDTELLVEDFLRWRTDVNGARMVREDLRTERVTAVRRQNLRGHTLRASMVITNPETIHHLTDYRDKHIDTITKVNYILTNYLATYLGASVNYSRVTTWGYYNSTTGLWDGMIGELVHDVADLGASPLFFTTDRIAVIEYLAMTSETRSKFIFRSPKLSYTDNVFVLPFDTNVWVCIIAVIVGSSLLLLLTLWAEWRVTRSEVANAPQANANAAILLPNLRDTLLMMYGASCQQGSAMLPSSCSARAITMLIFTVLMFLYASYSANIVALLQSPSTKIRSLEDLLASRLKFGVHDTVFNRYYFTHATEPTRKALYEQKIRGGGGASGDAFLNLEQGIERIRQGLYAFHVEQGVGYKVISETYQEDEKCGLQEIQYLQVIDPYYAIQKHSPFKEHIKIGLFRLNEHGIQYRENAKLYTKKPKCSGGGGKFVPVSMVDVEPAVWIILWGTGLAMAFFLAECLYRRVKRKWPIAGFGHCRRKEQSLVLKERDCAICFERISVDQKLLRCGHQFHGGCVDQWFCRQKHRSCPLCRTPVTPKQQNDSSRERSMASDDTDEEEYEDHYQEDRHEEDDTYEYEEEYDDEEQHSDATTENDGEVTLGMSSSTSASVTVDESMDLESISSNESFSSNEVEHENDSEATEGEELVADGQTS</sequence>
<dbReference type="GO" id="GO:0050906">
    <property type="term" value="P:detection of stimulus involved in sensory perception"/>
    <property type="evidence" value="ECO:0007669"/>
    <property type="project" value="UniProtKB-ARBA"/>
</dbReference>
<feature type="compositionally biased region" description="Polar residues" evidence="15">
    <location>
        <begin position="792"/>
        <end position="803"/>
    </location>
</feature>
<evidence type="ECO:0000256" key="6">
    <source>
        <dbReference type="ARBA" id="ARBA00022771"/>
    </source>
</evidence>
<evidence type="ECO:0000256" key="13">
    <source>
        <dbReference type="ARBA" id="ARBA00023286"/>
    </source>
</evidence>
<feature type="transmembrane region" description="Helical" evidence="16">
    <location>
        <begin position="633"/>
        <end position="654"/>
    </location>
</feature>
<proteinExistence type="inferred from homology"/>
<keyword evidence="19" id="KW-1185">Reference proteome</keyword>
<feature type="transmembrane region" description="Helical" evidence="16">
    <location>
        <begin position="441"/>
        <end position="464"/>
    </location>
</feature>
<feature type="chain" id="PRO_5043422153" evidence="17">
    <location>
        <begin position="23"/>
        <end position="844"/>
    </location>
</feature>
<evidence type="ECO:0000256" key="10">
    <source>
        <dbReference type="ARBA" id="ARBA00023136"/>
    </source>
</evidence>
<feature type="transmembrane region" description="Helical" evidence="16">
    <location>
        <begin position="365"/>
        <end position="386"/>
    </location>
</feature>
<keyword evidence="6" id="KW-0863">Zinc-finger</keyword>
<dbReference type="PROSITE" id="PS50089">
    <property type="entry name" value="ZF_RING_2"/>
    <property type="match status" value="1"/>
</dbReference>
<dbReference type="CDD" id="cd16454">
    <property type="entry name" value="RING-H2_PA-TM-RING"/>
    <property type="match status" value="1"/>
</dbReference>
<dbReference type="InterPro" id="IPR001841">
    <property type="entry name" value="Znf_RING"/>
</dbReference>
<dbReference type="SUPFAM" id="SSF53850">
    <property type="entry name" value="Periplasmic binding protein-like II"/>
    <property type="match status" value="1"/>
</dbReference>
<keyword evidence="8 16" id="KW-1133">Transmembrane helix</keyword>
<dbReference type="InterPro" id="IPR052192">
    <property type="entry name" value="Insect_Ionotropic_Sensory_Rcpt"/>
</dbReference>
<keyword evidence="14" id="KW-0407">Ion channel</keyword>
<evidence type="ECO:0000256" key="12">
    <source>
        <dbReference type="ARBA" id="ARBA00023180"/>
    </source>
</evidence>
<evidence type="ECO:0000256" key="3">
    <source>
        <dbReference type="ARBA" id="ARBA00022448"/>
    </source>
</evidence>
<dbReference type="Pfam" id="PF00060">
    <property type="entry name" value="Lig_chan"/>
    <property type="match status" value="1"/>
</dbReference>
<evidence type="ECO:0000256" key="14">
    <source>
        <dbReference type="ARBA" id="ARBA00023303"/>
    </source>
</evidence>